<accession>A0A0A8ZDW2</accession>
<dbReference type="EMBL" id="GBRH01262955">
    <property type="protein sequence ID" value="JAD34940.1"/>
    <property type="molecule type" value="Transcribed_RNA"/>
</dbReference>
<organism evidence="2">
    <name type="scientific">Arundo donax</name>
    <name type="common">Giant reed</name>
    <name type="synonym">Donax arundinaceus</name>
    <dbReference type="NCBI Taxonomy" id="35708"/>
    <lineage>
        <taxon>Eukaryota</taxon>
        <taxon>Viridiplantae</taxon>
        <taxon>Streptophyta</taxon>
        <taxon>Embryophyta</taxon>
        <taxon>Tracheophyta</taxon>
        <taxon>Spermatophyta</taxon>
        <taxon>Magnoliopsida</taxon>
        <taxon>Liliopsida</taxon>
        <taxon>Poales</taxon>
        <taxon>Poaceae</taxon>
        <taxon>PACMAD clade</taxon>
        <taxon>Arundinoideae</taxon>
        <taxon>Arundineae</taxon>
        <taxon>Arundo</taxon>
    </lineage>
</organism>
<protein>
    <submittedName>
        <fullName evidence="2">Uncharacterized protein</fullName>
    </submittedName>
</protein>
<feature type="region of interest" description="Disordered" evidence="1">
    <location>
        <begin position="1"/>
        <end position="24"/>
    </location>
</feature>
<evidence type="ECO:0000313" key="2">
    <source>
        <dbReference type="EMBL" id="JAD34940.1"/>
    </source>
</evidence>
<name>A0A0A8ZDW2_ARUDO</name>
<dbReference type="AlphaFoldDB" id="A0A0A8ZDW2"/>
<evidence type="ECO:0000256" key="1">
    <source>
        <dbReference type="SAM" id="MobiDB-lite"/>
    </source>
</evidence>
<feature type="compositionally biased region" description="Basic residues" evidence="1">
    <location>
        <begin position="9"/>
        <end position="24"/>
    </location>
</feature>
<reference evidence="2" key="1">
    <citation type="submission" date="2014-09" db="EMBL/GenBank/DDBJ databases">
        <authorList>
            <person name="Magalhaes I.L.F."/>
            <person name="Oliveira U."/>
            <person name="Santos F.R."/>
            <person name="Vidigal T.H.D.A."/>
            <person name="Brescovit A.D."/>
            <person name="Santos A.J."/>
        </authorList>
    </citation>
    <scope>NUCLEOTIDE SEQUENCE</scope>
    <source>
        <tissue evidence="2">Shoot tissue taken approximately 20 cm above the soil surface</tissue>
    </source>
</reference>
<proteinExistence type="predicted"/>
<reference evidence="2" key="2">
    <citation type="journal article" date="2015" name="Data Brief">
        <title>Shoot transcriptome of the giant reed, Arundo donax.</title>
        <authorList>
            <person name="Barrero R.A."/>
            <person name="Guerrero F.D."/>
            <person name="Moolhuijzen P."/>
            <person name="Goolsby J.A."/>
            <person name="Tidwell J."/>
            <person name="Bellgard S.E."/>
            <person name="Bellgard M.I."/>
        </authorList>
    </citation>
    <scope>NUCLEOTIDE SEQUENCE</scope>
    <source>
        <tissue evidence="2">Shoot tissue taken approximately 20 cm above the soil surface</tissue>
    </source>
</reference>
<sequence>MARSSLGRHLNKQNTRLHHNKKSK</sequence>